<keyword evidence="4" id="KW-1185">Reference proteome</keyword>
<keyword evidence="1" id="KW-0175">Coiled coil</keyword>
<dbReference type="InterPro" id="IPR014747">
    <property type="entry name" value="Bac_photo_RC_H_C"/>
</dbReference>
<reference evidence="4" key="1">
    <citation type="submission" date="2010-10" db="EMBL/GenBank/DDBJ databases">
        <title>The complete genome of Halanaerobium praevalens DSM 2228.</title>
        <authorList>
            <consortium name="US DOE Joint Genome Institute (JGI-PGF)"/>
            <person name="Lucas S."/>
            <person name="Copeland A."/>
            <person name="Lapidus A."/>
            <person name="Glavina del Rio T."/>
            <person name="Dalin E."/>
            <person name="Tice H."/>
            <person name="Bruce D."/>
            <person name="Goodwin L."/>
            <person name="Pitluck S."/>
            <person name="Kyrpides N."/>
            <person name="Mavromatis K."/>
            <person name="Ivanova N."/>
            <person name="Ovchinnikova G."/>
            <person name="Chertkov O."/>
            <person name="Detter J.C."/>
            <person name="Han C."/>
            <person name="Larimer F."/>
            <person name="Land M."/>
            <person name="Hauser L."/>
            <person name="Markowitz V."/>
            <person name="Cheng J.-F."/>
            <person name="Hugenholtz P."/>
            <person name="Woyke T."/>
            <person name="Wu D."/>
            <person name="Tindall B."/>
            <person name="Pomrenke H.G."/>
            <person name="Brambilla E."/>
            <person name="Klenk H.-P."/>
            <person name="Eisen J.A."/>
        </authorList>
    </citation>
    <scope>NUCLEOTIDE SEQUENCE [LARGE SCALE GENOMIC DNA]</scope>
    <source>
        <strain evidence="4">ATCC 33744 / DSM 2228 / GSL</strain>
    </source>
</reference>
<dbReference type="PATRIC" id="fig|572479.3.peg.1932"/>
<evidence type="ECO:0000259" key="2">
    <source>
        <dbReference type="Pfam" id="PF05239"/>
    </source>
</evidence>
<sequence length="261" mass="30668">MLRKLHDLKGFTVQGKKEKLGEIDDFYFDQDHLVLRYLVLDTGSWLKHETNLISTHSVLEINFDQKMVKVDIEKSQLEDSPSLAKNKPISQLEEKRIVEYFDWPGYWSEHHASDSEFIHAGLQQRKKLLDIKALDAEKAAEKNAAAEKQSNLRSLEEVTGYKIHAQDEKFGHLEDIFVDEENWLIRYFLIDTKDHIPGKSVLIAPEWIDSISWQGAEIFVDKDKKEIENAPEYEQPADQKLISRGYEDLLYDHYNHHKYWL</sequence>
<evidence type="ECO:0000313" key="3">
    <source>
        <dbReference type="EMBL" id="ADO78022.1"/>
    </source>
</evidence>
<dbReference type="GO" id="GO:0030077">
    <property type="term" value="C:plasma membrane light-harvesting complex"/>
    <property type="evidence" value="ECO:0007669"/>
    <property type="project" value="InterPro"/>
</dbReference>
<dbReference type="RefSeq" id="WP_014554039.1">
    <property type="nucleotide sequence ID" value="NC_017455.1"/>
</dbReference>
<dbReference type="STRING" id="572479.Hprae_1897"/>
<evidence type="ECO:0000256" key="1">
    <source>
        <dbReference type="SAM" id="Coils"/>
    </source>
</evidence>
<dbReference type="GO" id="GO:0019684">
    <property type="term" value="P:photosynthesis, light reaction"/>
    <property type="evidence" value="ECO:0007669"/>
    <property type="project" value="InterPro"/>
</dbReference>
<dbReference type="AlphaFoldDB" id="E3DR33"/>
<gene>
    <name evidence="3" type="ordered locus">Hprae_1897</name>
</gene>
<feature type="coiled-coil region" evidence="1">
    <location>
        <begin position="131"/>
        <end position="158"/>
    </location>
</feature>
<protein>
    <submittedName>
        <fullName evidence="3">PRC-barrel domain protein</fullName>
    </submittedName>
</protein>
<dbReference type="eggNOG" id="COG3861">
    <property type="taxonomic scope" value="Bacteria"/>
</dbReference>
<dbReference type="Proteomes" id="UP000006866">
    <property type="component" value="Chromosome"/>
</dbReference>
<dbReference type="SUPFAM" id="SSF50346">
    <property type="entry name" value="PRC-barrel domain"/>
    <property type="match status" value="2"/>
</dbReference>
<dbReference type="Pfam" id="PF05239">
    <property type="entry name" value="PRC"/>
    <property type="match status" value="1"/>
</dbReference>
<feature type="domain" description="PRC-barrel" evidence="2">
    <location>
        <begin position="4"/>
        <end position="76"/>
    </location>
</feature>
<dbReference type="InterPro" id="IPR011033">
    <property type="entry name" value="PRC_barrel-like_sf"/>
</dbReference>
<dbReference type="InterPro" id="IPR027275">
    <property type="entry name" value="PRC-brl_dom"/>
</dbReference>
<accession>E3DR33</accession>
<dbReference type="OrthoDB" id="9793882at2"/>
<reference evidence="3 4" key="2">
    <citation type="journal article" date="2011" name="Stand. Genomic Sci.">
        <title>Complete genome sequence of the extremely halophilic Halanaerobium praevalens type strain (GSL).</title>
        <authorList>
            <person name="Ivanova N."/>
            <person name="Sikorski J."/>
            <person name="Chertkov O."/>
            <person name="Nolan M."/>
            <person name="Lucas S."/>
            <person name="Hammon N."/>
            <person name="Deshpande S."/>
            <person name="Cheng J.F."/>
            <person name="Tapia R."/>
            <person name="Han C."/>
            <person name="Goodwin L."/>
            <person name="Pitluck S."/>
            <person name="Huntemann M."/>
            <person name="Liolios K."/>
            <person name="Pagani I."/>
            <person name="Mavromatis K."/>
            <person name="Ovchinikova G."/>
            <person name="Pati A."/>
            <person name="Chen A."/>
            <person name="Palaniappan K."/>
            <person name="Land M."/>
            <person name="Hauser L."/>
            <person name="Brambilla E.M."/>
            <person name="Kannan K.P."/>
            <person name="Rohde M."/>
            <person name="Tindall B.J."/>
            <person name="Goker M."/>
            <person name="Detter J.C."/>
            <person name="Woyke T."/>
            <person name="Bristow J."/>
            <person name="Eisen J.A."/>
            <person name="Markowitz V."/>
            <person name="Hugenholtz P."/>
            <person name="Kyrpides N.C."/>
            <person name="Klenk H.P."/>
            <person name="Lapidus A."/>
        </authorList>
    </citation>
    <scope>NUCLEOTIDE SEQUENCE [LARGE SCALE GENOMIC DNA]</scope>
    <source>
        <strain evidence="4">ATCC 33744 / DSM 2228 / GSL</strain>
    </source>
</reference>
<dbReference type="EMBL" id="CP002175">
    <property type="protein sequence ID" value="ADO78022.1"/>
    <property type="molecule type" value="Genomic_DNA"/>
</dbReference>
<organism evidence="3 4">
    <name type="scientific">Halanaerobium praevalens (strain ATCC 33744 / DSM 2228 / GSL)</name>
    <dbReference type="NCBI Taxonomy" id="572479"/>
    <lineage>
        <taxon>Bacteria</taxon>
        <taxon>Bacillati</taxon>
        <taxon>Bacillota</taxon>
        <taxon>Clostridia</taxon>
        <taxon>Halanaerobiales</taxon>
        <taxon>Halanaerobiaceae</taxon>
        <taxon>Halanaerobium</taxon>
    </lineage>
</organism>
<dbReference type="HOGENOM" id="CLU_1065156_0_0_9"/>
<dbReference type="KEGG" id="hpk:Hprae_1897"/>
<proteinExistence type="predicted"/>
<name>E3DR33_HALPG</name>
<evidence type="ECO:0000313" key="4">
    <source>
        <dbReference type="Proteomes" id="UP000006866"/>
    </source>
</evidence>
<dbReference type="Gene3D" id="3.90.50.10">
    <property type="entry name" value="Photosynthetic Reaction Center, subunit H, domain 2"/>
    <property type="match status" value="2"/>
</dbReference>